<evidence type="ECO:0000256" key="1">
    <source>
        <dbReference type="ARBA" id="ARBA00004571"/>
    </source>
</evidence>
<dbReference type="AlphaFoldDB" id="A0A139STQ9"/>
<dbReference type="Pfam" id="PF07715">
    <property type="entry name" value="Plug"/>
    <property type="match status" value="1"/>
</dbReference>
<dbReference type="GO" id="GO:0015344">
    <property type="term" value="F:siderophore uptake transmembrane transporter activity"/>
    <property type="evidence" value="ECO:0007669"/>
    <property type="project" value="TreeGrafter"/>
</dbReference>
<dbReference type="InterPro" id="IPR039426">
    <property type="entry name" value="TonB-dep_rcpt-like"/>
</dbReference>
<evidence type="ECO:0000256" key="6">
    <source>
        <dbReference type="ARBA" id="ARBA00022729"/>
    </source>
</evidence>
<evidence type="ECO:0000256" key="14">
    <source>
        <dbReference type="SAM" id="SignalP"/>
    </source>
</evidence>
<feature type="chain" id="PRO_5007299460" description="TonB-dependent receptor plug domain-containing protein" evidence="14">
    <location>
        <begin position="24"/>
        <end position="748"/>
    </location>
</feature>
<dbReference type="Gene3D" id="2.170.130.10">
    <property type="entry name" value="TonB-dependent receptor, plug domain"/>
    <property type="match status" value="1"/>
</dbReference>
<keyword evidence="7" id="KW-0408">Iron</keyword>
<keyword evidence="8" id="KW-0406">Ion transport</keyword>
<evidence type="ECO:0000256" key="5">
    <source>
        <dbReference type="ARBA" id="ARBA00022692"/>
    </source>
</evidence>
<dbReference type="Pfam" id="PF00593">
    <property type="entry name" value="TonB_dep_Rec_b-barrel"/>
    <property type="match status" value="1"/>
</dbReference>
<dbReference type="CDD" id="cd01347">
    <property type="entry name" value="ligand_gated_channel"/>
    <property type="match status" value="1"/>
</dbReference>
<evidence type="ECO:0000313" key="18">
    <source>
        <dbReference type="Proteomes" id="UP000071392"/>
    </source>
</evidence>
<dbReference type="EMBL" id="LSZP01000004">
    <property type="protein sequence ID" value="KXU37821.1"/>
    <property type="molecule type" value="Genomic_DNA"/>
</dbReference>
<dbReference type="Gene3D" id="2.40.170.20">
    <property type="entry name" value="TonB-dependent receptor, beta-barrel domain"/>
    <property type="match status" value="1"/>
</dbReference>
<accession>A0A139STQ9</accession>
<keyword evidence="5 12" id="KW-0812">Transmembrane</keyword>
<dbReference type="PANTHER" id="PTHR32552">
    <property type="entry name" value="FERRICHROME IRON RECEPTOR-RELATED"/>
    <property type="match status" value="1"/>
</dbReference>
<protein>
    <recommendedName>
        <fullName evidence="19">TonB-dependent receptor plug domain-containing protein</fullName>
    </recommendedName>
</protein>
<evidence type="ECO:0000256" key="7">
    <source>
        <dbReference type="ARBA" id="ARBA00023004"/>
    </source>
</evidence>
<evidence type="ECO:0000256" key="2">
    <source>
        <dbReference type="ARBA" id="ARBA00022448"/>
    </source>
</evidence>
<gene>
    <name evidence="17" type="ORF">AXK12_01270</name>
</gene>
<evidence type="ECO:0008006" key="19">
    <source>
        <dbReference type="Google" id="ProtNLM"/>
    </source>
</evidence>
<evidence type="ECO:0000313" key="17">
    <source>
        <dbReference type="EMBL" id="KXU37821.1"/>
    </source>
</evidence>
<evidence type="ECO:0000259" key="16">
    <source>
        <dbReference type="Pfam" id="PF07715"/>
    </source>
</evidence>
<dbReference type="InterPro" id="IPR036942">
    <property type="entry name" value="Beta-barrel_TonB_sf"/>
</dbReference>
<sequence>MKSPKLLPIALSLCTFALGSLHAQQTPDQSDEEIVRLSPFSVQESADVGRYQAVESTSGARIRMDLMDSTQSISVVTNEFLNDIGTARLNDAMKYVAGISSNAQPNALDIMSVRGFVSLGATLDGFNQFNWINQDPIIIDRIEVVKGPNAILAPQGLPGGVVNNITKKPLFTNKGSVSYQVGRWDADRAEFDANYVVRPDKLAVRVVGAVTDSDDYGRGEFHQNITVMPMFTYRVSQSTELTVQFHAYNASLTANNGVPISLYAVNRSNVWLQDGLPRDFQILGRNISRHQNGQNTRFFLTSQITDKLSMRLVGNQIEQSTRTNFLGPTAALDVNGTPGEVITLDPITGQWSWDGVTRNDSPRYRLGGANEWPKITHANLQNDFVYEHSGLSWKSQTVAGYAINYHSQHQRIKNYVADPTLYDLTDNFVPPPYTLEADWRDNWSSRNRSNQVYVYEVLSLFDDRLVLSGSLSQNRYFGEGINNLTGARTENKGEATLPSGGVVYKITPGISVYYGFSKQELLGGSDEDAGIPPHTVPSRQHEGGIRVKLFDGKLYATLAYFDILQENLYEQNFANYVQPRPVPPLPPVLAERTSKGFEFELTWAPTKNFSLIGSYTDYESRDRDNQRYTNAPERMAAAWASYTFSETGPLRGLSVGVGASYVGERPSDTIGQYTSPPPGFTPARIQPSFWLPSYTVVEASASYRFNEHWKAQLVIKNLLDEDYIIGSFNRSIFVSTPINPKLTLRYEF</sequence>
<proteinExistence type="inferred from homology"/>
<feature type="signal peptide" evidence="14">
    <location>
        <begin position="1"/>
        <end position="23"/>
    </location>
</feature>
<comment type="subcellular location">
    <subcellularLocation>
        <location evidence="1 12">Cell outer membrane</location>
        <topology evidence="1 12">Multi-pass membrane protein</topology>
    </subcellularLocation>
</comment>
<keyword evidence="4" id="KW-0410">Iron transport</keyword>
<evidence type="ECO:0000256" key="11">
    <source>
        <dbReference type="ARBA" id="ARBA00023237"/>
    </source>
</evidence>
<name>A0A139STQ9_9BACT</name>
<dbReference type="PROSITE" id="PS52016">
    <property type="entry name" value="TONB_DEPENDENT_REC_3"/>
    <property type="match status" value="1"/>
</dbReference>
<evidence type="ECO:0000256" key="12">
    <source>
        <dbReference type="PROSITE-ProRule" id="PRU01360"/>
    </source>
</evidence>
<keyword evidence="9 13" id="KW-0798">TonB box</keyword>
<reference evidence="17 18" key="1">
    <citation type="submission" date="2016-02" db="EMBL/GenBank/DDBJ databases">
        <authorList>
            <person name="Wen L."/>
            <person name="He K."/>
            <person name="Yang H."/>
        </authorList>
    </citation>
    <scope>NUCLEOTIDE SEQUENCE [LARGE SCALE GENOMIC DNA]</scope>
    <source>
        <strain evidence="17 18">CV41</strain>
    </source>
</reference>
<dbReference type="InterPro" id="IPR000531">
    <property type="entry name" value="Beta-barrel_TonB"/>
</dbReference>
<comment type="caution">
    <text evidence="17">The sequence shown here is derived from an EMBL/GenBank/DDBJ whole genome shotgun (WGS) entry which is preliminary data.</text>
</comment>
<dbReference type="SUPFAM" id="SSF56935">
    <property type="entry name" value="Porins"/>
    <property type="match status" value="1"/>
</dbReference>
<dbReference type="STRING" id="1548208.AXK12_01270"/>
<comment type="similarity">
    <text evidence="12 13">Belongs to the TonB-dependent receptor family.</text>
</comment>
<evidence type="ECO:0000256" key="3">
    <source>
        <dbReference type="ARBA" id="ARBA00022452"/>
    </source>
</evidence>
<evidence type="ECO:0000256" key="10">
    <source>
        <dbReference type="ARBA" id="ARBA00023136"/>
    </source>
</evidence>
<keyword evidence="10 12" id="KW-0472">Membrane</keyword>
<evidence type="ECO:0000256" key="9">
    <source>
        <dbReference type="ARBA" id="ARBA00023077"/>
    </source>
</evidence>
<evidence type="ECO:0000256" key="4">
    <source>
        <dbReference type="ARBA" id="ARBA00022496"/>
    </source>
</evidence>
<evidence type="ECO:0000259" key="15">
    <source>
        <dbReference type="Pfam" id="PF00593"/>
    </source>
</evidence>
<dbReference type="InterPro" id="IPR037066">
    <property type="entry name" value="Plug_dom_sf"/>
</dbReference>
<dbReference type="PANTHER" id="PTHR32552:SF68">
    <property type="entry name" value="FERRICHROME OUTER MEMBRANE TRANSPORTER_PHAGE RECEPTOR"/>
    <property type="match status" value="1"/>
</dbReference>
<feature type="domain" description="TonB-dependent receptor plug" evidence="16">
    <location>
        <begin position="66"/>
        <end position="161"/>
    </location>
</feature>
<dbReference type="Proteomes" id="UP000071392">
    <property type="component" value="Unassembled WGS sequence"/>
</dbReference>
<keyword evidence="6 14" id="KW-0732">Signal</keyword>
<keyword evidence="11 12" id="KW-0998">Cell outer membrane</keyword>
<evidence type="ECO:0000256" key="13">
    <source>
        <dbReference type="RuleBase" id="RU003357"/>
    </source>
</evidence>
<dbReference type="InterPro" id="IPR012910">
    <property type="entry name" value="Plug_dom"/>
</dbReference>
<keyword evidence="2 12" id="KW-0813">Transport</keyword>
<keyword evidence="18" id="KW-1185">Reference proteome</keyword>
<keyword evidence="3 12" id="KW-1134">Transmembrane beta strand</keyword>
<organism evidence="17 18">
    <name type="scientific">Cephaloticoccus capnophilus</name>
    <dbReference type="NCBI Taxonomy" id="1548208"/>
    <lineage>
        <taxon>Bacteria</taxon>
        <taxon>Pseudomonadati</taxon>
        <taxon>Verrucomicrobiota</taxon>
        <taxon>Opitutia</taxon>
        <taxon>Opitutales</taxon>
        <taxon>Opitutaceae</taxon>
        <taxon>Cephaloticoccus</taxon>
    </lineage>
</organism>
<dbReference type="GO" id="GO:0009279">
    <property type="term" value="C:cell outer membrane"/>
    <property type="evidence" value="ECO:0007669"/>
    <property type="project" value="UniProtKB-SubCell"/>
</dbReference>
<evidence type="ECO:0000256" key="8">
    <source>
        <dbReference type="ARBA" id="ARBA00023065"/>
    </source>
</evidence>
<feature type="domain" description="TonB-dependent receptor-like beta-barrel" evidence="15">
    <location>
        <begin position="322"/>
        <end position="718"/>
    </location>
</feature>